<accession>A0A2G5T864</accession>
<organism evidence="1 2">
    <name type="scientific">Caenorhabditis nigoni</name>
    <dbReference type="NCBI Taxonomy" id="1611254"/>
    <lineage>
        <taxon>Eukaryota</taxon>
        <taxon>Metazoa</taxon>
        <taxon>Ecdysozoa</taxon>
        <taxon>Nematoda</taxon>
        <taxon>Chromadorea</taxon>
        <taxon>Rhabditida</taxon>
        <taxon>Rhabditina</taxon>
        <taxon>Rhabditomorpha</taxon>
        <taxon>Rhabditoidea</taxon>
        <taxon>Rhabditidae</taxon>
        <taxon>Peloderinae</taxon>
        <taxon>Caenorhabditis</taxon>
    </lineage>
</organism>
<dbReference type="OrthoDB" id="10363221at2759"/>
<keyword evidence="2" id="KW-1185">Reference proteome</keyword>
<gene>
    <name evidence="1" type="primary">Cni-T19H12.12</name>
    <name evidence="1" type="synonym">Cnig_chr_V.g17153</name>
    <name evidence="1" type="ORF">B9Z55_017153</name>
</gene>
<dbReference type="AlphaFoldDB" id="A0A2G5T864"/>
<dbReference type="Proteomes" id="UP000230233">
    <property type="component" value="Chromosome V"/>
</dbReference>
<proteinExistence type="predicted"/>
<protein>
    <recommendedName>
        <fullName evidence="3">Glucuronosyltransferase</fullName>
    </recommendedName>
</protein>
<reference evidence="2" key="1">
    <citation type="submission" date="2017-10" db="EMBL/GenBank/DDBJ databases">
        <title>Rapid genome shrinkage in a self-fertile nematode reveals novel sperm competition proteins.</title>
        <authorList>
            <person name="Yin D."/>
            <person name="Schwarz E.M."/>
            <person name="Thomas C.G."/>
            <person name="Felde R.L."/>
            <person name="Korf I.F."/>
            <person name="Cutter A.D."/>
            <person name="Schartner C.M."/>
            <person name="Ralston E.J."/>
            <person name="Meyer B.J."/>
            <person name="Haag E.S."/>
        </authorList>
    </citation>
    <scope>NUCLEOTIDE SEQUENCE [LARGE SCALE GENOMIC DNA]</scope>
    <source>
        <strain evidence="2">JU1422</strain>
    </source>
</reference>
<dbReference type="EMBL" id="PDUG01000005">
    <property type="protein sequence ID" value="PIC23457.1"/>
    <property type="molecule type" value="Genomic_DNA"/>
</dbReference>
<sequence length="114" mass="13347">MNLVKPETLFQPFHIAMKNLDGLVKNKDIEIINYYPDHYDDLQNSEAKTFSVFWDSHIVSNPILYSIMMPKMINDEFERTDKQLYLDTNLHADLKRKKFDVAIAETFGAAPFCE</sequence>
<evidence type="ECO:0008006" key="3">
    <source>
        <dbReference type="Google" id="ProtNLM"/>
    </source>
</evidence>
<name>A0A2G5T864_9PELO</name>
<evidence type="ECO:0000313" key="2">
    <source>
        <dbReference type="Proteomes" id="UP000230233"/>
    </source>
</evidence>
<comment type="caution">
    <text evidence="1">The sequence shown here is derived from an EMBL/GenBank/DDBJ whole genome shotgun (WGS) entry which is preliminary data.</text>
</comment>
<evidence type="ECO:0000313" key="1">
    <source>
        <dbReference type="EMBL" id="PIC23457.1"/>
    </source>
</evidence>
<dbReference type="STRING" id="1611254.A0A2G5T864"/>